<proteinExistence type="predicted"/>
<protein>
    <submittedName>
        <fullName evidence="1">Uncharacterized protein</fullName>
    </submittedName>
</protein>
<gene>
    <name evidence="1" type="ORF">NQ317_003767</name>
</gene>
<sequence>MFKEPLAGIMVCLHSFCGDGGCSDWTWSDVSISGGGKGKLLLSFCILFEKNVKNKFASIFCLPPNTKDHYTTNRQTEIWPNSVSAAVGCKMSPPVWGKFTFKF</sequence>
<evidence type="ECO:0000313" key="2">
    <source>
        <dbReference type="Proteomes" id="UP001162164"/>
    </source>
</evidence>
<dbReference type="Proteomes" id="UP001162164">
    <property type="component" value="Unassembled WGS sequence"/>
</dbReference>
<comment type="caution">
    <text evidence="1">The sequence shown here is derived from an EMBL/GenBank/DDBJ whole genome shotgun (WGS) entry which is preliminary data.</text>
</comment>
<accession>A0ABQ9IZY6</accession>
<dbReference type="EMBL" id="JAPWTJ010001656">
    <property type="protein sequence ID" value="KAJ8970221.1"/>
    <property type="molecule type" value="Genomic_DNA"/>
</dbReference>
<organism evidence="1 2">
    <name type="scientific">Molorchus minor</name>
    <dbReference type="NCBI Taxonomy" id="1323400"/>
    <lineage>
        <taxon>Eukaryota</taxon>
        <taxon>Metazoa</taxon>
        <taxon>Ecdysozoa</taxon>
        <taxon>Arthropoda</taxon>
        <taxon>Hexapoda</taxon>
        <taxon>Insecta</taxon>
        <taxon>Pterygota</taxon>
        <taxon>Neoptera</taxon>
        <taxon>Endopterygota</taxon>
        <taxon>Coleoptera</taxon>
        <taxon>Polyphaga</taxon>
        <taxon>Cucujiformia</taxon>
        <taxon>Chrysomeloidea</taxon>
        <taxon>Cerambycidae</taxon>
        <taxon>Lamiinae</taxon>
        <taxon>Monochamini</taxon>
        <taxon>Molorchus</taxon>
    </lineage>
</organism>
<name>A0ABQ9IZY6_9CUCU</name>
<keyword evidence="2" id="KW-1185">Reference proteome</keyword>
<evidence type="ECO:0000313" key="1">
    <source>
        <dbReference type="EMBL" id="KAJ8970221.1"/>
    </source>
</evidence>
<reference evidence="1" key="1">
    <citation type="journal article" date="2023" name="Insect Mol. Biol.">
        <title>Genome sequencing provides insights into the evolution of gene families encoding plant cell wall-degrading enzymes in longhorned beetles.</title>
        <authorList>
            <person name="Shin N.R."/>
            <person name="Okamura Y."/>
            <person name="Kirsch R."/>
            <person name="Pauchet Y."/>
        </authorList>
    </citation>
    <scope>NUCLEOTIDE SEQUENCE</scope>
    <source>
        <strain evidence="1">MMC_N1</strain>
    </source>
</reference>